<reference evidence="2 3" key="1">
    <citation type="submission" date="2019-07" db="EMBL/GenBank/DDBJ databases">
        <title>Draft genome for Aliikangiella sp. M105.</title>
        <authorList>
            <person name="Wang G."/>
        </authorList>
    </citation>
    <scope>NUCLEOTIDE SEQUENCE [LARGE SCALE GENOMIC DNA]</scope>
    <source>
        <strain evidence="2 3">M105</strain>
    </source>
</reference>
<sequence length="105" mass="11409">MKKIFCTATSLVLAVSGVLFSEPVNSLPEGDQMELTCTHISYKDGAVFEIIDYYQTVDHYVDESDCPDAETHAGVQVSHSKTDTPHCIVTTHIVNIPGEPEGAPD</sequence>
<evidence type="ECO:0000256" key="1">
    <source>
        <dbReference type="SAM" id="SignalP"/>
    </source>
</evidence>
<dbReference type="RefSeq" id="WP_142891402.1">
    <property type="nucleotide sequence ID" value="NZ_ML660160.1"/>
</dbReference>
<dbReference type="EMBL" id="VIKS01000001">
    <property type="protein sequence ID" value="TQV89338.1"/>
    <property type="molecule type" value="Genomic_DNA"/>
</dbReference>
<feature type="chain" id="PRO_5021881595" evidence="1">
    <location>
        <begin position="22"/>
        <end position="105"/>
    </location>
</feature>
<protein>
    <submittedName>
        <fullName evidence="2">Uncharacterized protein</fullName>
    </submittedName>
</protein>
<keyword evidence="3" id="KW-1185">Reference proteome</keyword>
<name>A0A545UIP8_9GAMM</name>
<dbReference type="Proteomes" id="UP000315439">
    <property type="component" value="Unassembled WGS sequence"/>
</dbReference>
<evidence type="ECO:0000313" key="3">
    <source>
        <dbReference type="Proteomes" id="UP000315439"/>
    </source>
</evidence>
<comment type="caution">
    <text evidence="2">The sequence shown here is derived from an EMBL/GenBank/DDBJ whole genome shotgun (WGS) entry which is preliminary data.</text>
</comment>
<organism evidence="2 3">
    <name type="scientific">Aliikangiella coralliicola</name>
    <dbReference type="NCBI Taxonomy" id="2592383"/>
    <lineage>
        <taxon>Bacteria</taxon>
        <taxon>Pseudomonadati</taxon>
        <taxon>Pseudomonadota</taxon>
        <taxon>Gammaproteobacteria</taxon>
        <taxon>Oceanospirillales</taxon>
        <taxon>Pleioneaceae</taxon>
        <taxon>Aliikangiella</taxon>
    </lineage>
</organism>
<dbReference type="AlphaFoldDB" id="A0A545UIP8"/>
<proteinExistence type="predicted"/>
<gene>
    <name evidence="2" type="ORF">FLL46_00190</name>
</gene>
<keyword evidence="1" id="KW-0732">Signal</keyword>
<evidence type="ECO:0000313" key="2">
    <source>
        <dbReference type="EMBL" id="TQV89338.1"/>
    </source>
</evidence>
<accession>A0A545UIP8</accession>
<feature type="signal peptide" evidence="1">
    <location>
        <begin position="1"/>
        <end position="21"/>
    </location>
</feature>